<reference evidence="1 2" key="1">
    <citation type="submission" date="2021-04" db="EMBL/GenBank/DDBJ databases">
        <title>The genome sequence of type strain Ideonella paludis KCTC 32238.</title>
        <authorList>
            <person name="Liu Y."/>
        </authorList>
    </citation>
    <scope>NUCLEOTIDE SEQUENCE [LARGE SCALE GENOMIC DNA]</scope>
    <source>
        <strain evidence="1 2">KCTC 32238</strain>
    </source>
</reference>
<dbReference type="RefSeq" id="WP_210809815.1">
    <property type="nucleotide sequence ID" value="NZ_JAGQDG010000005.1"/>
</dbReference>
<evidence type="ECO:0000313" key="1">
    <source>
        <dbReference type="EMBL" id="MBQ0936460.1"/>
    </source>
</evidence>
<comment type="caution">
    <text evidence="1">The sequence shown here is derived from an EMBL/GenBank/DDBJ whole genome shotgun (WGS) entry which is preliminary data.</text>
</comment>
<evidence type="ECO:0000313" key="2">
    <source>
        <dbReference type="Proteomes" id="UP000672097"/>
    </source>
</evidence>
<gene>
    <name evidence="1" type="ORF">KAK11_14050</name>
</gene>
<proteinExistence type="predicted"/>
<sequence length="84" mass="9006">MDRFAALLESAMAGGATFDAALALLRTHGATPVQAIKAIHQSRMVTLGEAKQLFARSPAWAHEVQAADALHEELLALLGKEQDR</sequence>
<keyword evidence="2" id="KW-1185">Reference proteome</keyword>
<accession>A0ABS5DZ80</accession>
<protein>
    <submittedName>
        <fullName evidence="1">Uncharacterized protein</fullName>
    </submittedName>
</protein>
<dbReference type="EMBL" id="JAGQDG010000005">
    <property type="protein sequence ID" value="MBQ0936460.1"/>
    <property type="molecule type" value="Genomic_DNA"/>
</dbReference>
<organism evidence="1 2">
    <name type="scientific">Ideonella paludis</name>
    <dbReference type="NCBI Taxonomy" id="1233411"/>
    <lineage>
        <taxon>Bacteria</taxon>
        <taxon>Pseudomonadati</taxon>
        <taxon>Pseudomonadota</taxon>
        <taxon>Betaproteobacteria</taxon>
        <taxon>Burkholderiales</taxon>
        <taxon>Sphaerotilaceae</taxon>
        <taxon>Ideonella</taxon>
    </lineage>
</organism>
<dbReference type="Proteomes" id="UP000672097">
    <property type="component" value="Unassembled WGS sequence"/>
</dbReference>
<name>A0ABS5DZ80_9BURK</name>